<proteinExistence type="predicted"/>
<evidence type="ECO:0000313" key="2">
    <source>
        <dbReference type="Proteomes" id="UP000499080"/>
    </source>
</evidence>
<dbReference type="EMBL" id="BGPR01002224">
    <property type="protein sequence ID" value="GBM70007.1"/>
    <property type="molecule type" value="Genomic_DNA"/>
</dbReference>
<sequence>MKATVCKLALKGVNLDLFDEFKSLRSSSKYNIRKDYNTYLRHTENNLISDPKKFWSYFKNKNINSPYSLFYNNVCYDNDSDIANAFADYFISAFKPSKVFDGNDECKSNCVGDLVKIECVTYDDVVLGIRELLIIYLPLLLRDAQSF</sequence>
<comment type="caution">
    <text evidence="1">The sequence shown here is derived from an EMBL/GenBank/DDBJ whole genome shotgun (WGS) entry which is preliminary data.</text>
</comment>
<gene>
    <name evidence="1" type="ORF">AVEN_155712_1</name>
</gene>
<protein>
    <submittedName>
        <fullName evidence="1">Uncharacterized protein</fullName>
    </submittedName>
</protein>
<keyword evidence="2" id="KW-1185">Reference proteome</keyword>
<accession>A0A4Y2HWV7</accession>
<name>A0A4Y2HWV7_ARAVE</name>
<reference evidence="1 2" key="1">
    <citation type="journal article" date="2019" name="Sci. Rep.">
        <title>Orb-weaving spider Araneus ventricosus genome elucidates the spidroin gene catalogue.</title>
        <authorList>
            <person name="Kono N."/>
            <person name="Nakamura H."/>
            <person name="Ohtoshi R."/>
            <person name="Moran D.A.P."/>
            <person name="Shinohara A."/>
            <person name="Yoshida Y."/>
            <person name="Fujiwara M."/>
            <person name="Mori M."/>
            <person name="Tomita M."/>
            <person name="Arakawa K."/>
        </authorList>
    </citation>
    <scope>NUCLEOTIDE SEQUENCE [LARGE SCALE GENOMIC DNA]</scope>
</reference>
<dbReference type="AlphaFoldDB" id="A0A4Y2HWV7"/>
<evidence type="ECO:0000313" key="1">
    <source>
        <dbReference type="EMBL" id="GBM70007.1"/>
    </source>
</evidence>
<dbReference type="Proteomes" id="UP000499080">
    <property type="component" value="Unassembled WGS sequence"/>
</dbReference>
<organism evidence="1 2">
    <name type="scientific">Araneus ventricosus</name>
    <name type="common">Orbweaver spider</name>
    <name type="synonym">Epeira ventricosa</name>
    <dbReference type="NCBI Taxonomy" id="182803"/>
    <lineage>
        <taxon>Eukaryota</taxon>
        <taxon>Metazoa</taxon>
        <taxon>Ecdysozoa</taxon>
        <taxon>Arthropoda</taxon>
        <taxon>Chelicerata</taxon>
        <taxon>Arachnida</taxon>
        <taxon>Araneae</taxon>
        <taxon>Araneomorphae</taxon>
        <taxon>Entelegynae</taxon>
        <taxon>Araneoidea</taxon>
        <taxon>Araneidae</taxon>
        <taxon>Araneus</taxon>
    </lineage>
</organism>
<dbReference type="OrthoDB" id="6780760at2759"/>